<keyword evidence="2 3" id="KW-0808">Transferase</keyword>
<protein>
    <submittedName>
        <fullName evidence="4">Uncharacterized protein</fullName>
    </submittedName>
</protein>
<dbReference type="Gene3D" id="3.40.50.11350">
    <property type="match status" value="1"/>
</dbReference>
<dbReference type="Proteomes" id="UP000749559">
    <property type="component" value="Unassembled WGS sequence"/>
</dbReference>
<dbReference type="GO" id="GO:0006487">
    <property type="term" value="P:protein N-linked glycosylation"/>
    <property type="evidence" value="ECO:0007669"/>
    <property type="project" value="TreeGrafter"/>
</dbReference>
<dbReference type="PANTHER" id="PTHR13132">
    <property type="entry name" value="ALPHA- 1,6 -FUCOSYLTRANSFERASE"/>
    <property type="match status" value="1"/>
</dbReference>
<dbReference type="EMBL" id="CAIIXF020000006">
    <property type="protein sequence ID" value="CAH1787662.1"/>
    <property type="molecule type" value="Genomic_DNA"/>
</dbReference>
<evidence type="ECO:0000256" key="2">
    <source>
        <dbReference type="ARBA" id="ARBA00022679"/>
    </source>
</evidence>
<dbReference type="OrthoDB" id="428346at2759"/>
<feature type="region of interest" description="Important for donor substrate binding" evidence="3">
    <location>
        <begin position="280"/>
        <end position="281"/>
    </location>
</feature>
<keyword evidence="5" id="KW-1185">Reference proteome</keyword>
<name>A0A8J1YDD5_OWEFU</name>
<comment type="caution">
    <text evidence="4">The sequence shown here is derived from an EMBL/GenBank/DDBJ whole genome shotgun (WGS) entry which is preliminary data.</text>
</comment>
<dbReference type="AlphaFoldDB" id="A0A8J1YDD5"/>
<evidence type="ECO:0000256" key="1">
    <source>
        <dbReference type="ARBA" id="ARBA00022676"/>
    </source>
</evidence>
<reference evidence="4" key="1">
    <citation type="submission" date="2022-03" db="EMBL/GenBank/DDBJ databases">
        <authorList>
            <person name="Martin C."/>
        </authorList>
    </citation>
    <scope>NUCLEOTIDE SEQUENCE</scope>
</reference>
<evidence type="ECO:0000256" key="3">
    <source>
        <dbReference type="PROSITE-ProRule" id="PRU00992"/>
    </source>
</evidence>
<dbReference type="GO" id="GO:0046921">
    <property type="term" value="F:alpha-(1-&gt;6)-fucosyltransferase activity"/>
    <property type="evidence" value="ECO:0007669"/>
    <property type="project" value="TreeGrafter"/>
</dbReference>
<sequence>MQGINQTLNQLLLLMLIGLVILYSYIWIWHDQTWTVNTTHLNHIQNYETSKQRKNNGNPKKWNQIRSHNDIREPSVHHYQGECKDGSMSSQLSLRMFKSIETIMNPPDCSKAKYLLCEWPFMAWGLGSMMHQISYCFSVALATNRVLLISAQWKFIPESWYYYLLQPSTKCWDFQYTNYTFWYDLDNSSIEKSNVQVVRLILMTNALIKNKTRPRPLPENLMDSSALWNKLTQLHQSPALWVIGQLMGYLIQPSPSFSQQLEDLKRAIGFVHPIIGVHIRRGDKITEADPIPTYKYIERIEAYINQLGYRTSNDKVPSIFFASDNRKLIGQIKQHYTQYNIIHVPHYFSKTHLDLIMFDILLLKECDYFIGTFSSNVGRLVYELQQSMYADASCLAESLDDSYTTVYCCGLSHNQQKMGHFQPNCSFESTRQQYDIIEACN</sequence>
<dbReference type="InterPro" id="IPR027350">
    <property type="entry name" value="GT23_dom"/>
</dbReference>
<dbReference type="PROSITE" id="PS51659">
    <property type="entry name" value="GT23"/>
    <property type="match status" value="1"/>
</dbReference>
<dbReference type="InterPro" id="IPR045573">
    <property type="entry name" value="Fut8_N_cat"/>
</dbReference>
<evidence type="ECO:0000313" key="4">
    <source>
        <dbReference type="EMBL" id="CAH1787662.1"/>
    </source>
</evidence>
<proteinExistence type="inferred from homology"/>
<dbReference type="Pfam" id="PF19745">
    <property type="entry name" value="FUT8_N_cat"/>
    <property type="match status" value="1"/>
</dbReference>
<comment type="similarity">
    <text evidence="3">Belongs to the glycosyltransferase 23 family.</text>
</comment>
<dbReference type="PANTHER" id="PTHR13132:SF29">
    <property type="entry name" value="ALPHA-(1,6)-FUCOSYLTRANSFERASE"/>
    <property type="match status" value="1"/>
</dbReference>
<keyword evidence="1 3" id="KW-0328">Glycosyltransferase</keyword>
<accession>A0A8J1YDD5</accession>
<evidence type="ECO:0000313" key="5">
    <source>
        <dbReference type="Proteomes" id="UP000749559"/>
    </source>
</evidence>
<organism evidence="4 5">
    <name type="scientific">Owenia fusiformis</name>
    <name type="common">Polychaete worm</name>
    <dbReference type="NCBI Taxonomy" id="6347"/>
    <lineage>
        <taxon>Eukaryota</taxon>
        <taxon>Metazoa</taxon>
        <taxon>Spiralia</taxon>
        <taxon>Lophotrochozoa</taxon>
        <taxon>Annelida</taxon>
        <taxon>Polychaeta</taxon>
        <taxon>Sedentaria</taxon>
        <taxon>Canalipalpata</taxon>
        <taxon>Sabellida</taxon>
        <taxon>Oweniida</taxon>
        <taxon>Oweniidae</taxon>
        <taxon>Owenia</taxon>
    </lineage>
</organism>
<gene>
    <name evidence="4" type="ORF">OFUS_LOCUS13309</name>
</gene>